<reference evidence="2" key="1">
    <citation type="journal article" date="2020" name="Stud. Mycol.">
        <title>101 Dothideomycetes genomes: a test case for predicting lifestyles and emergence of pathogens.</title>
        <authorList>
            <person name="Haridas S."/>
            <person name="Albert R."/>
            <person name="Binder M."/>
            <person name="Bloem J."/>
            <person name="Labutti K."/>
            <person name="Salamov A."/>
            <person name="Andreopoulos B."/>
            <person name="Baker S."/>
            <person name="Barry K."/>
            <person name="Bills G."/>
            <person name="Bluhm B."/>
            <person name="Cannon C."/>
            <person name="Castanera R."/>
            <person name="Culley D."/>
            <person name="Daum C."/>
            <person name="Ezra D."/>
            <person name="Gonzalez J."/>
            <person name="Henrissat B."/>
            <person name="Kuo A."/>
            <person name="Liang C."/>
            <person name="Lipzen A."/>
            <person name="Lutzoni F."/>
            <person name="Magnuson J."/>
            <person name="Mondo S."/>
            <person name="Nolan M."/>
            <person name="Ohm R."/>
            <person name="Pangilinan J."/>
            <person name="Park H.-J."/>
            <person name="Ramirez L."/>
            <person name="Alfaro M."/>
            <person name="Sun H."/>
            <person name="Tritt A."/>
            <person name="Yoshinaga Y."/>
            <person name="Zwiers L.-H."/>
            <person name="Turgeon B."/>
            <person name="Goodwin S."/>
            <person name="Spatafora J."/>
            <person name="Crous P."/>
            <person name="Grigoriev I."/>
        </authorList>
    </citation>
    <scope>NUCLEOTIDE SEQUENCE</scope>
    <source>
        <strain evidence="2">CBS 675.92</strain>
    </source>
</reference>
<dbReference type="EMBL" id="ML977028">
    <property type="protein sequence ID" value="KAF1950184.1"/>
    <property type="molecule type" value="Genomic_DNA"/>
</dbReference>
<dbReference type="AlphaFoldDB" id="A0A6A5TDA5"/>
<feature type="transmembrane region" description="Helical" evidence="1">
    <location>
        <begin position="20"/>
        <end position="43"/>
    </location>
</feature>
<evidence type="ECO:0000313" key="3">
    <source>
        <dbReference type="Proteomes" id="UP000800035"/>
    </source>
</evidence>
<accession>A0A6A5TDA5</accession>
<keyword evidence="1" id="KW-0812">Transmembrane</keyword>
<sequence>MLVQRLHPVFSPLHLTWNQYYQRCLFRLQMIALSYLCGIALIAGSSQPDWFGLVTGAVNIVIIH</sequence>
<organism evidence="2 3">
    <name type="scientific">Byssothecium circinans</name>
    <dbReference type="NCBI Taxonomy" id="147558"/>
    <lineage>
        <taxon>Eukaryota</taxon>
        <taxon>Fungi</taxon>
        <taxon>Dikarya</taxon>
        <taxon>Ascomycota</taxon>
        <taxon>Pezizomycotina</taxon>
        <taxon>Dothideomycetes</taxon>
        <taxon>Pleosporomycetidae</taxon>
        <taxon>Pleosporales</taxon>
        <taxon>Massarineae</taxon>
        <taxon>Massarinaceae</taxon>
        <taxon>Byssothecium</taxon>
    </lineage>
</organism>
<evidence type="ECO:0000256" key="1">
    <source>
        <dbReference type="SAM" id="Phobius"/>
    </source>
</evidence>
<keyword evidence="1" id="KW-1133">Transmembrane helix</keyword>
<protein>
    <submittedName>
        <fullName evidence="2">Uncharacterized protein</fullName>
    </submittedName>
</protein>
<gene>
    <name evidence="2" type="ORF">CC80DRAFT_246529</name>
</gene>
<keyword evidence="3" id="KW-1185">Reference proteome</keyword>
<dbReference type="Proteomes" id="UP000800035">
    <property type="component" value="Unassembled WGS sequence"/>
</dbReference>
<evidence type="ECO:0000313" key="2">
    <source>
        <dbReference type="EMBL" id="KAF1950184.1"/>
    </source>
</evidence>
<keyword evidence="1" id="KW-0472">Membrane</keyword>
<proteinExistence type="predicted"/>
<name>A0A6A5TDA5_9PLEO</name>